<dbReference type="InterPro" id="IPR000014">
    <property type="entry name" value="PAS"/>
</dbReference>
<dbReference type="InterPro" id="IPR035919">
    <property type="entry name" value="EAL_sf"/>
</dbReference>
<feature type="transmembrane region" description="Helical" evidence="2">
    <location>
        <begin position="37"/>
        <end position="60"/>
    </location>
</feature>
<dbReference type="NCBIfam" id="TIGR00254">
    <property type="entry name" value="GGDEF"/>
    <property type="match status" value="1"/>
</dbReference>
<dbReference type="SUPFAM" id="SSF141868">
    <property type="entry name" value="EAL domain-like"/>
    <property type="match status" value="1"/>
</dbReference>
<dbReference type="RefSeq" id="WP_173767102.1">
    <property type="nucleotide sequence ID" value="NZ_CP048836.1"/>
</dbReference>
<dbReference type="Pfam" id="PF00990">
    <property type="entry name" value="GGDEF"/>
    <property type="match status" value="1"/>
</dbReference>
<evidence type="ECO:0000313" key="6">
    <source>
        <dbReference type="EMBL" id="QID18950.1"/>
    </source>
</evidence>
<dbReference type="InterPro" id="IPR029787">
    <property type="entry name" value="Nucleotide_cyclase"/>
</dbReference>
<dbReference type="PROSITE" id="PS50113">
    <property type="entry name" value="PAC"/>
    <property type="match status" value="1"/>
</dbReference>
<feature type="region of interest" description="Disordered" evidence="1">
    <location>
        <begin position="780"/>
        <end position="801"/>
    </location>
</feature>
<dbReference type="SUPFAM" id="SSF55785">
    <property type="entry name" value="PYP-like sensor domain (PAS domain)"/>
    <property type="match status" value="1"/>
</dbReference>
<dbReference type="Gene3D" id="3.20.20.450">
    <property type="entry name" value="EAL domain"/>
    <property type="match status" value="1"/>
</dbReference>
<dbReference type="InterPro" id="IPR052155">
    <property type="entry name" value="Biofilm_reg_signaling"/>
</dbReference>
<dbReference type="CDD" id="cd00130">
    <property type="entry name" value="PAS"/>
    <property type="match status" value="1"/>
</dbReference>
<dbReference type="InterPro" id="IPR043128">
    <property type="entry name" value="Rev_trsase/Diguanyl_cyclase"/>
</dbReference>
<accession>A0A6C1B9D3</accession>
<dbReference type="PANTHER" id="PTHR44757:SF10">
    <property type="entry name" value="MEMBRANE PROTEIN"/>
    <property type="match status" value="1"/>
</dbReference>
<dbReference type="InterPro" id="IPR001633">
    <property type="entry name" value="EAL_dom"/>
</dbReference>
<gene>
    <name evidence="6" type="ORF">G3580_15775</name>
</gene>
<dbReference type="Gene3D" id="3.30.450.20">
    <property type="entry name" value="PAS domain"/>
    <property type="match status" value="1"/>
</dbReference>
<feature type="transmembrane region" description="Helical" evidence="2">
    <location>
        <begin position="110"/>
        <end position="128"/>
    </location>
</feature>
<dbReference type="InterPro" id="IPR000700">
    <property type="entry name" value="PAS-assoc_C"/>
</dbReference>
<keyword evidence="2" id="KW-0472">Membrane</keyword>
<dbReference type="AlphaFoldDB" id="A0A6C1B9D3"/>
<evidence type="ECO:0000256" key="2">
    <source>
        <dbReference type="SAM" id="Phobius"/>
    </source>
</evidence>
<keyword evidence="2" id="KW-0812">Transmembrane</keyword>
<dbReference type="CDD" id="cd01949">
    <property type="entry name" value="GGDEF"/>
    <property type="match status" value="1"/>
</dbReference>
<dbReference type="SMART" id="SM00267">
    <property type="entry name" value="GGDEF"/>
    <property type="match status" value="1"/>
</dbReference>
<proteinExistence type="predicted"/>
<feature type="transmembrane region" description="Helical" evidence="2">
    <location>
        <begin position="66"/>
        <end position="89"/>
    </location>
</feature>
<dbReference type="NCBIfam" id="TIGR00229">
    <property type="entry name" value="sensory_box"/>
    <property type="match status" value="1"/>
</dbReference>
<dbReference type="PANTHER" id="PTHR44757">
    <property type="entry name" value="DIGUANYLATE CYCLASE DGCP"/>
    <property type="match status" value="1"/>
</dbReference>
<reference evidence="6 7" key="1">
    <citation type="submission" date="2020-02" db="EMBL/GenBank/DDBJ databases">
        <title>Nitrogenibacter mangrovi gen. nov., sp. nov. isolated from mangrove sediment, a denitrifying betaproteobacterium.</title>
        <authorList>
            <person name="Liao H."/>
            <person name="Tian Y."/>
        </authorList>
    </citation>
    <scope>NUCLEOTIDE SEQUENCE [LARGE SCALE GENOMIC DNA]</scope>
    <source>
        <strain evidence="6 7">M9-3-2</strain>
    </source>
</reference>
<dbReference type="InterPro" id="IPR013656">
    <property type="entry name" value="PAS_4"/>
</dbReference>
<dbReference type="CDD" id="cd01948">
    <property type="entry name" value="EAL"/>
    <property type="match status" value="1"/>
</dbReference>
<dbReference type="Pfam" id="PF00563">
    <property type="entry name" value="EAL"/>
    <property type="match status" value="1"/>
</dbReference>
<feature type="transmembrane region" description="Helical" evidence="2">
    <location>
        <begin position="158"/>
        <end position="176"/>
    </location>
</feature>
<name>A0A6C1B9D3_9RHOO</name>
<keyword evidence="7" id="KW-1185">Reference proteome</keyword>
<feature type="domain" description="PAC" evidence="3">
    <location>
        <begin position="300"/>
        <end position="354"/>
    </location>
</feature>
<evidence type="ECO:0000259" key="4">
    <source>
        <dbReference type="PROSITE" id="PS50883"/>
    </source>
</evidence>
<dbReference type="InterPro" id="IPR035965">
    <property type="entry name" value="PAS-like_dom_sf"/>
</dbReference>
<dbReference type="PROSITE" id="PS50883">
    <property type="entry name" value="EAL"/>
    <property type="match status" value="1"/>
</dbReference>
<organism evidence="6 7">
    <name type="scientific">Nitrogeniibacter mangrovi</name>
    <dbReference type="NCBI Taxonomy" id="2016596"/>
    <lineage>
        <taxon>Bacteria</taxon>
        <taxon>Pseudomonadati</taxon>
        <taxon>Pseudomonadota</taxon>
        <taxon>Betaproteobacteria</taxon>
        <taxon>Rhodocyclales</taxon>
        <taxon>Zoogloeaceae</taxon>
        <taxon>Nitrogeniibacter</taxon>
    </lineage>
</organism>
<sequence length="801" mass="87980">MTHPVRHLIEAFRRTLAPFQADEAHAGRFRARQIQAVLRLTPLTMFANALNASIVTATFLGQINPILLMGWALCILYASGVGIEAWLKWRHGKAPESVSPRALSQAAKHAALLGLLWSLVPMFFLPAASLEQQLMLASITVGMLCAGGFALATVPQAALTYVTVLGLGTFIGLLRLDHPLSVELALLLAIYTLIVLGSVLSNARTFGARLVAEADGERQRQLIGLLLRDFEESASDWLWEIDRHGRLTHVSRRMASVFGRDEAALLHQPLLELIANTLDRATTDERQALEGLRRCFAGHEPFRDVLAPVILGGETRWWSLTAKPLLDDAGELAGWRGVGTDVTASLAAQREVTRLAHFDGLTGLANRHRFQEVLAGIEDGSPEHPGQALLLCLDLDNFKTVNDSLGHSFGDGLLRVVAQRLLGRTRRSDLVARLGGDEFAIVREGPVTPEDAEDLAERLIQILSDPCEIDGIRVRVGASIGIAIAPKDGQSGDQLLKNADIALYAAKYEGKGRFRFFDYEMDTRARRRLFLEHELRGALNRGEFHLVFQPQFATDTRAITGCEALLRWVHPRLGPISTQECIAVAEESGQVEAIGNWVIDSAIDTAVHWPESINVSINLSLAQFMDPTLCDRILNKLYTAGLPPHRLELELTESVFLSDQKMAEQQLLTLKGAGIRIALDDFGTGYSSLAYLRNYPFDRLKIDRAFVSEIPHVPEAAAIVRAVIAMANSLHMDTCAEGVENEAQLAHLQQEACHTVQGFLLARPMTAEALKGFLDGHRIASPAPPRRAGTVTPIEAHRQRL</sequence>
<dbReference type="Gene3D" id="3.30.70.270">
    <property type="match status" value="1"/>
</dbReference>
<keyword evidence="2" id="KW-1133">Transmembrane helix</keyword>
<evidence type="ECO:0000259" key="3">
    <source>
        <dbReference type="PROSITE" id="PS50113"/>
    </source>
</evidence>
<dbReference type="Proteomes" id="UP000501991">
    <property type="component" value="Chromosome"/>
</dbReference>
<dbReference type="Pfam" id="PF08448">
    <property type="entry name" value="PAS_4"/>
    <property type="match status" value="1"/>
</dbReference>
<dbReference type="PROSITE" id="PS50887">
    <property type="entry name" value="GGDEF"/>
    <property type="match status" value="1"/>
</dbReference>
<evidence type="ECO:0000256" key="1">
    <source>
        <dbReference type="SAM" id="MobiDB-lite"/>
    </source>
</evidence>
<feature type="domain" description="GGDEF" evidence="5">
    <location>
        <begin position="386"/>
        <end position="519"/>
    </location>
</feature>
<dbReference type="InterPro" id="IPR000160">
    <property type="entry name" value="GGDEF_dom"/>
</dbReference>
<protein>
    <submittedName>
        <fullName evidence="6">EAL domain-containing protein</fullName>
    </submittedName>
</protein>
<feature type="transmembrane region" description="Helical" evidence="2">
    <location>
        <begin position="182"/>
        <end position="200"/>
    </location>
</feature>
<dbReference type="SUPFAM" id="SSF55073">
    <property type="entry name" value="Nucleotide cyclase"/>
    <property type="match status" value="1"/>
</dbReference>
<evidence type="ECO:0000313" key="7">
    <source>
        <dbReference type="Proteomes" id="UP000501991"/>
    </source>
</evidence>
<dbReference type="SMART" id="SM00091">
    <property type="entry name" value="PAS"/>
    <property type="match status" value="1"/>
</dbReference>
<dbReference type="SMART" id="SM00052">
    <property type="entry name" value="EAL"/>
    <property type="match status" value="1"/>
</dbReference>
<dbReference type="KEGG" id="azq:G3580_15775"/>
<feature type="domain" description="EAL" evidence="4">
    <location>
        <begin position="528"/>
        <end position="778"/>
    </location>
</feature>
<evidence type="ECO:0000259" key="5">
    <source>
        <dbReference type="PROSITE" id="PS50887"/>
    </source>
</evidence>
<dbReference type="EMBL" id="CP048836">
    <property type="protein sequence ID" value="QID18950.1"/>
    <property type="molecule type" value="Genomic_DNA"/>
</dbReference>